<reference evidence="1" key="1">
    <citation type="submission" date="2021-08" db="EMBL/GenBank/DDBJ databases">
        <title>The first chromosome-level gecko genome reveals the dynamic sex chromosomes of Neotropical dwarf geckos (Sphaerodactylidae: Sphaerodactylus).</title>
        <authorList>
            <person name="Pinto B.J."/>
            <person name="Keating S.E."/>
            <person name="Gamble T."/>
        </authorList>
    </citation>
    <scope>NUCLEOTIDE SEQUENCE</scope>
    <source>
        <strain evidence="1">TG3544</strain>
    </source>
</reference>
<dbReference type="EMBL" id="CM037623">
    <property type="protein sequence ID" value="KAH7988396.1"/>
    <property type="molecule type" value="Genomic_DNA"/>
</dbReference>
<proteinExistence type="predicted"/>
<sequence length="150" mass="16618">MVLSLRPERNALYRGEGGGVEWGREKEKRASPGRGVCVEEREDLKAFKESREVGCNKTIEGFVRKRAEGEKETLETLGEKTAAGPKKVLDGIMRKLPCSSLLPEQAQCCFLPSGAAFAWRWSQRQGARAESNLSSKLQFSSAKEQNGTKL</sequence>
<accession>A0ACB8E7Z9</accession>
<evidence type="ECO:0000313" key="2">
    <source>
        <dbReference type="Proteomes" id="UP000827872"/>
    </source>
</evidence>
<keyword evidence="2" id="KW-1185">Reference proteome</keyword>
<evidence type="ECO:0000313" key="1">
    <source>
        <dbReference type="EMBL" id="KAH7988396.1"/>
    </source>
</evidence>
<dbReference type="Proteomes" id="UP000827872">
    <property type="component" value="Linkage Group LG10"/>
</dbReference>
<comment type="caution">
    <text evidence="1">The sequence shown here is derived from an EMBL/GenBank/DDBJ whole genome shotgun (WGS) entry which is preliminary data.</text>
</comment>
<name>A0ACB8E7Z9_9SAUR</name>
<organism evidence="1 2">
    <name type="scientific">Sphaerodactylus townsendi</name>
    <dbReference type="NCBI Taxonomy" id="933632"/>
    <lineage>
        <taxon>Eukaryota</taxon>
        <taxon>Metazoa</taxon>
        <taxon>Chordata</taxon>
        <taxon>Craniata</taxon>
        <taxon>Vertebrata</taxon>
        <taxon>Euteleostomi</taxon>
        <taxon>Lepidosauria</taxon>
        <taxon>Squamata</taxon>
        <taxon>Bifurcata</taxon>
        <taxon>Gekkota</taxon>
        <taxon>Sphaerodactylidae</taxon>
        <taxon>Sphaerodactylus</taxon>
    </lineage>
</organism>
<protein>
    <submittedName>
        <fullName evidence="1">Uncharacterized protein</fullName>
    </submittedName>
</protein>
<gene>
    <name evidence="1" type="ORF">K3G42_016235</name>
</gene>